<dbReference type="InterPro" id="IPR036890">
    <property type="entry name" value="HATPase_C_sf"/>
</dbReference>
<evidence type="ECO:0000256" key="5">
    <source>
        <dbReference type="ARBA" id="ARBA00022777"/>
    </source>
</evidence>
<comment type="catalytic activity">
    <reaction evidence="1">
        <text>ATP + protein L-histidine = ADP + protein N-phospho-L-histidine.</text>
        <dbReference type="EC" id="2.7.13.3"/>
    </reaction>
</comment>
<dbReference type="InterPro" id="IPR004358">
    <property type="entry name" value="Sig_transdc_His_kin-like_C"/>
</dbReference>
<dbReference type="EC" id="2.7.13.3" evidence="2"/>
<keyword evidence="12" id="KW-1185">Reference proteome</keyword>
<dbReference type="InterPro" id="IPR003594">
    <property type="entry name" value="HATPase_dom"/>
</dbReference>
<name>A0A483CMV0_9EURY</name>
<accession>A0A483CMV0</accession>
<dbReference type="SMART" id="SM00091">
    <property type="entry name" value="PAS"/>
    <property type="match status" value="3"/>
</dbReference>
<dbReference type="InterPro" id="IPR035965">
    <property type="entry name" value="PAS-like_dom_sf"/>
</dbReference>
<evidence type="ECO:0000256" key="3">
    <source>
        <dbReference type="ARBA" id="ARBA00022553"/>
    </source>
</evidence>
<organism evidence="11 12">
    <name type="scientific">Methanofollis fontis</name>
    <dbReference type="NCBI Taxonomy" id="2052832"/>
    <lineage>
        <taxon>Archaea</taxon>
        <taxon>Methanobacteriati</taxon>
        <taxon>Methanobacteriota</taxon>
        <taxon>Stenosarchaea group</taxon>
        <taxon>Methanomicrobia</taxon>
        <taxon>Methanomicrobiales</taxon>
        <taxon>Methanomicrobiaceae</taxon>
        <taxon>Methanofollis</taxon>
    </lineage>
</organism>
<dbReference type="PRINTS" id="PR00344">
    <property type="entry name" value="BCTRLSENSOR"/>
</dbReference>
<dbReference type="Pfam" id="PF08447">
    <property type="entry name" value="PAS_3"/>
    <property type="match status" value="1"/>
</dbReference>
<dbReference type="InterPro" id="IPR005467">
    <property type="entry name" value="His_kinase_dom"/>
</dbReference>
<dbReference type="Gene3D" id="3.30.565.10">
    <property type="entry name" value="Histidine kinase-like ATPase, C-terminal domain"/>
    <property type="match status" value="1"/>
</dbReference>
<evidence type="ECO:0000256" key="2">
    <source>
        <dbReference type="ARBA" id="ARBA00012438"/>
    </source>
</evidence>
<dbReference type="AlphaFoldDB" id="A0A483CMV0"/>
<dbReference type="SMART" id="SM00387">
    <property type="entry name" value="HATPase_c"/>
    <property type="match status" value="1"/>
</dbReference>
<dbReference type="InterPro" id="IPR013656">
    <property type="entry name" value="PAS_4"/>
</dbReference>
<dbReference type="InterPro" id="IPR000700">
    <property type="entry name" value="PAS-assoc_C"/>
</dbReference>
<proteinExistence type="predicted"/>
<dbReference type="Gene3D" id="3.30.450.20">
    <property type="entry name" value="PAS domain"/>
    <property type="match status" value="3"/>
</dbReference>
<reference evidence="11 12" key="1">
    <citation type="submission" date="2017-11" db="EMBL/GenBank/DDBJ databases">
        <title>Isolation and Characterization of Methanofollis Species from Methane Seep Offshore SW Taiwan.</title>
        <authorList>
            <person name="Teng N.-H."/>
            <person name="Lai M.-C."/>
            <person name="Chen S.-C."/>
        </authorList>
    </citation>
    <scope>NUCLEOTIDE SEQUENCE [LARGE SCALE GENOMIC DNA]</scope>
    <source>
        <strain evidence="11 12">FWC-SCC2</strain>
    </source>
</reference>
<feature type="domain" description="PAC" evidence="10">
    <location>
        <begin position="206"/>
        <end position="260"/>
    </location>
</feature>
<evidence type="ECO:0000259" key="7">
    <source>
        <dbReference type="PROSITE" id="PS50109"/>
    </source>
</evidence>
<evidence type="ECO:0000256" key="4">
    <source>
        <dbReference type="ARBA" id="ARBA00022679"/>
    </source>
</evidence>
<feature type="modified residue" description="4-aspartylphosphate" evidence="6">
    <location>
        <position position="61"/>
    </location>
</feature>
<dbReference type="Proteomes" id="UP000292580">
    <property type="component" value="Unassembled WGS sequence"/>
</dbReference>
<evidence type="ECO:0000259" key="9">
    <source>
        <dbReference type="PROSITE" id="PS50112"/>
    </source>
</evidence>
<feature type="domain" description="PAS" evidence="9">
    <location>
        <begin position="261"/>
        <end position="332"/>
    </location>
</feature>
<evidence type="ECO:0000259" key="8">
    <source>
        <dbReference type="PROSITE" id="PS50110"/>
    </source>
</evidence>
<dbReference type="Gene3D" id="3.40.50.2300">
    <property type="match status" value="1"/>
</dbReference>
<evidence type="ECO:0000313" key="12">
    <source>
        <dbReference type="Proteomes" id="UP000292580"/>
    </source>
</evidence>
<sequence length="722" mass="80824">MVHSREDTVTSVLIVDDEPSLGAICKVYLEEIGGFSCDTAPSGAEALKMVSTSPYDAIVSDYQMPGMNGIELLKDLRRSGKDTPFIIFTGKGREAVVIEALNSGADFYLQKGGDPEALFMELASKIRQAVQQKRTEDALVRTRFSIEHSPEEYYWIDCDGFLLDVNEQSCSVLGYTRQELRHLRVIDVDALYGEDEWRTLWQRLKEERHFRIESVHQKKDGTCYPVEISLAYHKMGEKEFMCAFAYDISEKKKAEEEAHLSEAMKWAIFETSEEASAVFGEDTIFLMANKEWERLTGYPVEELVGKKSWTEFVYEEDRERLLEYHRMRRNNNVHAPRRYELRSVDRYGGVRSLSAVVDTIPGTTLRIASYLDVTERKQAEEALRKSEENLRSFMNALPEPALLLGVNGDVLAANDAMIEVYGAKDGAMIGSHLGDLYPKIFSILKKPIERAIREKRCTDLEWSSQNRCISVKICPIADGDGDVVSLAIYGMDVTDQKNTRVALKKANKKLNLLSGIDRHDMFNQITVALGSLSLASRKAPGGEIRDRIENALKSLKIIEKTLEFTKDYQDMGMNAPEWQCLDTVVREAAASVPLEGVRLDLQTDGMEIFADPMLERVFANLLDNAVRHGEGVTAIHASFHEQDDGGGAIVVEDNGIGVSRQLKERIFESGYGRHTGHGLFLVREILDITGISIAETGEEGKGARFMITVPPGGCRPGTAAPT</sequence>
<dbReference type="InterPro" id="IPR000014">
    <property type="entry name" value="PAS"/>
</dbReference>
<evidence type="ECO:0000256" key="1">
    <source>
        <dbReference type="ARBA" id="ARBA00000085"/>
    </source>
</evidence>
<dbReference type="GO" id="GO:0000160">
    <property type="term" value="P:phosphorelay signal transduction system"/>
    <property type="evidence" value="ECO:0007669"/>
    <property type="project" value="InterPro"/>
</dbReference>
<dbReference type="NCBIfam" id="TIGR00229">
    <property type="entry name" value="sensory_box"/>
    <property type="match status" value="2"/>
</dbReference>
<dbReference type="SUPFAM" id="SSF52172">
    <property type="entry name" value="CheY-like"/>
    <property type="match status" value="1"/>
</dbReference>
<dbReference type="SMART" id="SM00448">
    <property type="entry name" value="REC"/>
    <property type="match status" value="1"/>
</dbReference>
<dbReference type="CDD" id="cd00130">
    <property type="entry name" value="PAS"/>
    <property type="match status" value="2"/>
</dbReference>
<dbReference type="PROSITE" id="PS50113">
    <property type="entry name" value="PAC"/>
    <property type="match status" value="1"/>
</dbReference>
<dbReference type="CDD" id="cd00075">
    <property type="entry name" value="HATPase"/>
    <property type="match status" value="1"/>
</dbReference>
<dbReference type="PANTHER" id="PTHR43304">
    <property type="entry name" value="PHYTOCHROME-LIKE PROTEIN CPH1"/>
    <property type="match status" value="1"/>
</dbReference>
<dbReference type="SUPFAM" id="SSF55874">
    <property type="entry name" value="ATPase domain of HSP90 chaperone/DNA topoisomerase II/histidine kinase"/>
    <property type="match status" value="1"/>
</dbReference>
<dbReference type="Pfam" id="PF08448">
    <property type="entry name" value="PAS_4"/>
    <property type="match status" value="1"/>
</dbReference>
<dbReference type="Pfam" id="PF00072">
    <property type="entry name" value="Response_reg"/>
    <property type="match status" value="1"/>
</dbReference>
<keyword evidence="4" id="KW-0808">Transferase</keyword>
<dbReference type="InterPro" id="IPR013655">
    <property type="entry name" value="PAS_fold_3"/>
</dbReference>
<comment type="caution">
    <text evidence="11">The sequence shown here is derived from an EMBL/GenBank/DDBJ whole genome shotgun (WGS) entry which is preliminary data.</text>
</comment>
<dbReference type="PROSITE" id="PS50109">
    <property type="entry name" value="HIS_KIN"/>
    <property type="match status" value="1"/>
</dbReference>
<dbReference type="Pfam" id="PF02518">
    <property type="entry name" value="HATPase_c"/>
    <property type="match status" value="1"/>
</dbReference>
<protein>
    <recommendedName>
        <fullName evidence="2">histidine kinase</fullName>
        <ecNumber evidence="2">2.7.13.3</ecNumber>
    </recommendedName>
</protein>
<gene>
    <name evidence="11" type="ORF">CUJ86_07820</name>
</gene>
<evidence type="ECO:0000313" key="11">
    <source>
        <dbReference type="EMBL" id="TAJ43952.1"/>
    </source>
</evidence>
<feature type="domain" description="Histidine kinase" evidence="7">
    <location>
        <begin position="614"/>
        <end position="713"/>
    </location>
</feature>
<keyword evidence="3 6" id="KW-0597">Phosphoprotein</keyword>
<keyword evidence="5" id="KW-0418">Kinase</keyword>
<dbReference type="SUPFAM" id="SSF55785">
    <property type="entry name" value="PYP-like sensor domain (PAS domain)"/>
    <property type="match status" value="3"/>
</dbReference>
<dbReference type="Pfam" id="PF13426">
    <property type="entry name" value="PAS_9"/>
    <property type="match status" value="1"/>
</dbReference>
<dbReference type="PROSITE" id="PS50110">
    <property type="entry name" value="RESPONSE_REGULATORY"/>
    <property type="match status" value="1"/>
</dbReference>
<dbReference type="PROSITE" id="PS50112">
    <property type="entry name" value="PAS"/>
    <property type="match status" value="3"/>
</dbReference>
<dbReference type="EMBL" id="PGCL01000003">
    <property type="protein sequence ID" value="TAJ43952.1"/>
    <property type="molecule type" value="Genomic_DNA"/>
</dbReference>
<dbReference type="GO" id="GO:0004673">
    <property type="term" value="F:protein histidine kinase activity"/>
    <property type="evidence" value="ECO:0007669"/>
    <property type="project" value="UniProtKB-EC"/>
</dbReference>
<dbReference type="InterPro" id="IPR011006">
    <property type="entry name" value="CheY-like_superfamily"/>
</dbReference>
<feature type="domain" description="PAS" evidence="9">
    <location>
        <begin position="146"/>
        <end position="180"/>
    </location>
</feature>
<evidence type="ECO:0000256" key="6">
    <source>
        <dbReference type="PROSITE-ProRule" id="PRU00169"/>
    </source>
</evidence>
<feature type="domain" description="PAS" evidence="9">
    <location>
        <begin position="386"/>
        <end position="455"/>
    </location>
</feature>
<dbReference type="InterPro" id="IPR052162">
    <property type="entry name" value="Sensor_kinase/Photoreceptor"/>
</dbReference>
<dbReference type="InterPro" id="IPR001789">
    <property type="entry name" value="Sig_transdc_resp-reg_receiver"/>
</dbReference>
<evidence type="ECO:0000259" key="10">
    <source>
        <dbReference type="PROSITE" id="PS50113"/>
    </source>
</evidence>
<dbReference type="PANTHER" id="PTHR43304:SF1">
    <property type="entry name" value="PAC DOMAIN-CONTAINING PROTEIN"/>
    <property type="match status" value="1"/>
</dbReference>
<dbReference type="CDD" id="cd17574">
    <property type="entry name" value="REC_OmpR"/>
    <property type="match status" value="1"/>
</dbReference>
<feature type="domain" description="Response regulatory" evidence="8">
    <location>
        <begin position="11"/>
        <end position="126"/>
    </location>
</feature>